<dbReference type="InterPro" id="IPR010093">
    <property type="entry name" value="SinI_DNA-bd"/>
</dbReference>
<gene>
    <name evidence="2" type="ORF">FOE78_02820</name>
</gene>
<feature type="domain" description="Helix-turn-helix" evidence="1">
    <location>
        <begin position="27"/>
        <end position="75"/>
    </location>
</feature>
<dbReference type="AlphaFoldDB" id="A0A516PUZ8"/>
<reference evidence="2 3" key="1">
    <citation type="submission" date="2019-07" db="EMBL/GenBank/DDBJ databases">
        <title>Microlunatus dokdonensis sp. nov. isolated from the rhizospheric soil of the wild plant Elymus tsukushiensis.</title>
        <authorList>
            <person name="Ghim S.-Y."/>
            <person name="Hwang Y.-J."/>
            <person name="Son J.-S."/>
            <person name="Shin J.-H."/>
        </authorList>
    </citation>
    <scope>NUCLEOTIDE SEQUENCE [LARGE SCALE GENOMIC DNA]</scope>
    <source>
        <strain evidence="2 3">KUDC0627</strain>
    </source>
</reference>
<dbReference type="RefSeq" id="WP_143984974.1">
    <property type="nucleotide sequence ID" value="NZ_CP041692.1"/>
</dbReference>
<dbReference type="KEGG" id="mik:FOE78_02820"/>
<evidence type="ECO:0000313" key="3">
    <source>
        <dbReference type="Proteomes" id="UP000319263"/>
    </source>
</evidence>
<evidence type="ECO:0000313" key="2">
    <source>
        <dbReference type="EMBL" id="QDP94989.1"/>
    </source>
</evidence>
<dbReference type="Pfam" id="PF12728">
    <property type="entry name" value="HTH_17"/>
    <property type="match status" value="1"/>
</dbReference>
<protein>
    <submittedName>
        <fullName evidence="2">Helix-turn-helix domain-containing protein</fullName>
    </submittedName>
</protein>
<dbReference type="OrthoDB" id="3789542at2"/>
<dbReference type="NCBIfam" id="TIGR01764">
    <property type="entry name" value="excise"/>
    <property type="match status" value="1"/>
</dbReference>
<name>A0A516PUZ8_9ACTN</name>
<organism evidence="2 3">
    <name type="scientific">Microlunatus elymi</name>
    <dbReference type="NCBI Taxonomy" id="2596828"/>
    <lineage>
        <taxon>Bacteria</taxon>
        <taxon>Bacillati</taxon>
        <taxon>Actinomycetota</taxon>
        <taxon>Actinomycetes</taxon>
        <taxon>Propionibacteriales</taxon>
        <taxon>Propionibacteriaceae</taxon>
        <taxon>Microlunatus</taxon>
    </lineage>
</organism>
<accession>A0A516PUZ8</accession>
<evidence type="ECO:0000259" key="1">
    <source>
        <dbReference type="Pfam" id="PF12728"/>
    </source>
</evidence>
<dbReference type="InterPro" id="IPR041657">
    <property type="entry name" value="HTH_17"/>
</dbReference>
<proteinExistence type="predicted"/>
<keyword evidence="3" id="KW-1185">Reference proteome</keyword>
<dbReference type="Proteomes" id="UP000319263">
    <property type="component" value="Chromosome"/>
</dbReference>
<sequence>MGVPSMDLFAAPTGDAGGAGPDGLALLVTPEEAAALLRVGRSKVYELIRLGELRSLKIGGSRRISTEALHDFVSGHQESS</sequence>
<dbReference type="GO" id="GO:0003677">
    <property type="term" value="F:DNA binding"/>
    <property type="evidence" value="ECO:0007669"/>
    <property type="project" value="InterPro"/>
</dbReference>
<dbReference type="EMBL" id="CP041692">
    <property type="protein sequence ID" value="QDP94989.1"/>
    <property type="molecule type" value="Genomic_DNA"/>
</dbReference>